<accession>A0A5J4QSK0</accession>
<organism evidence="1">
    <name type="scientific">termite gut metagenome</name>
    <dbReference type="NCBI Taxonomy" id="433724"/>
    <lineage>
        <taxon>unclassified sequences</taxon>
        <taxon>metagenomes</taxon>
        <taxon>organismal metagenomes</taxon>
    </lineage>
</organism>
<dbReference type="EMBL" id="SNRY01002559">
    <property type="protein sequence ID" value="KAA6324502.1"/>
    <property type="molecule type" value="Genomic_DNA"/>
</dbReference>
<dbReference type="AlphaFoldDB" id="A0A5J4QSK0"/>
<comment type="caution">
    <text evidence="1">The sequence shown here is derived from an EMBL/GenBank/DDBJ whole genome shotgun (WGS) entry which is preliminary data.</text>
</comment>
<protein>
    <recommendedName>
        <fullName evidence="2">Antitoxin</fullName>
    </recommendedName>
</protein>
<evidence type="ECO:0000313" key="1">
    <source>
        <dbReference type="EMBL" id="KAA6324502.1"/>
    </source>
</evidence>
<reference evidence="1" key="1">
    <citation type="submission" date="2019-03" db="EMBL/GenBank/DDBJ databases">
        <title>Single cell metagenomics reveals metabolic interactions within the superorganism composed of flagellate Streblomastix strix and complex community of Bacteroidetes bacteria on its surface.</title>
        <authorList>
            <person name="Treitli S.C."/>
            <person name="Kolisko M."/>
            <person name="Husnik F."/>
            <person name="Keeling P."/>
            <person name="Hampl V."/>
        </authorList>
    </citation>
    <scope>NUCLEOTIDE SEQUENCE</scope>
    <source>
        <strain evidence="1">STM</strain>
    </source>
</reference>
<proteinExistence type="predicted"/>
<evidence type="ECO:0008006" key="2">
    <source>
        <dbReference type="Google" id="ProtNLM"/>
    </source>
</evidence>
<sequence length="74" mass="8599">MIVITPTELKTNQNKYFDLAEKERVAIRRGGKIIELVVNDAVSERIEKTRQQIKEGKRVVCHTKEESKIFLESL</sequence>
<gene>
    <name evidence="1" type="ORF">EZS27_026171</name>
</gene>
<name>A0A5J4QSK0_9ZZZZ</name>